<organism evidence="2 3">
    <name type="scientific">Goodea atripinnis</name>
    <dbReference type="NCBI Taxonomy" id="208336"/>
    <lineage>
        <taxon>Eukaryota</taxon>
        <taxon>Metazoa</taxon>
        <taxon>Chordata</taxon>
        <taxon>Craniata</taxon>
        <taxon>Vertebrata</taxon>
        <taxon>Euteleostomi</taxon>
        <taxon>Actinopterygii</taxon>
        <taxon>Neopterygii</taxon>
        <taxon>Teleostei</taxon>
        <taxon>Neoteleostei</taxon>
        <taxon>Acanthomorphata</taxon>
        <taxon>Ovalentaria</taxon>
        <taxon>Atherinomorphae</taxon>
        <taxon>Cyprinodontiformes</taxon>
        <taxon>Goodeidae</taxon>
        <taxon>Goodea</taxon>
    </lineage>
</organism>
<protein>
    <submittedName>
        <fullName evidence="2">Uncharacterized protein</fullName>
    </submittedName>
</protein>
<evidence type="ECO:0000313" key="2">
    <source>
        <dbReference type="EMBL" id="MEQ2173526.1"/>
    </source>
</evidence>
<name>A0ABV0NQ37_9TELE</name>
<evidence type="ECO:0000256" key="1">
    <source>
        <dbReference type="SAM" id="MobiDB-lite"/>
    </source>
</evidence>
<dbReference type="Proteomes" id="UP001476798">
    <property type="component" value="Unassembled WGS sequence"/>
</dbReference>
<feature type="region of interest" description="Disordered" evidence="1">
    <location>
        <begin position="1"/>
        <end position="25"/>
    </location>
</feature>
<reference evidence="2 3" key="1">
    <citation type="submission" date="2021-06" db="EMBL/GenBank/DDBJ databases">
        <authorList>
            <person name="Palmer J.M."/>
        </authorList>
    </citation>
    <scope>NUCLEOTIDE SEQUENCE [LARGE SCALE GENOMIC DNA]</scope>
    <source>
        <strain evidence="2 3">GA_2019</strain>
        <tissue evidence="2">Muscle</tissue>
    </source>
</reference>
<keyword evidence="3" id="KW-1185">Reference proteome</keyword>
<gene>
    <name evidence="2" type="ORF">GOODEAATRI_032973</name>
</gene>
<dbReference type="InterPro" id="IPR036383">
    <property type="entry name" value="TSP1_rpt_sf"/>
</dbReference>
<sequence>MPSSHSQRFYTQPSTDSKNCPEPHPPATQSCLLTYCPHTNYWKVGPWTKCSQTCGSGVMERRVECVTSKGQLSKHCRPSERPESQAACQERQCKPLTFTVWGLTPHFLI</sequence>
<comment type="caution">
    <text evidence="2">The sequence shown here is derived from an EMBL/GenBank/DDBJ whole genome shotgun (WGS) entry which is preliminary data.</text>
</comment>
<proteinExistence type="predicted"/>
<dbReference type="Pfam" id="PF19030">
    <property type="entry name" value="TSP1_ADAMTS"/>
    <property type="match status" value="1"/>
</dbReference>
<feature type="compositionally biased region" description="Polar residues" evidence="1">
    <location>
        <begin position="1"/>
        <end position="18"/>
    </location>
</feature>
<accession>A0ABV0NQ37</accession>
<dbReference type="SMART" id="SM00209">
    <property type="entry name" value="TSP1"/>
    <property type="match status" value="1"/>
</dbReference>
<dbReference type="PROSITE" id="PS50092">
    <property type="entry name" value="TSP1"/>
    <property type="match status" value="1"/>
</dbReference>
<evidence type="ECO:0000313" key="3">
    <source>
        <dbReference type="Proteomes" id="UP001476798"/>
    </source>
</evidence>
<dbReference type="SUPFAM" id="SSF82895">
    <property type="entry name" value="TSP-1 type 1 repeat"/>
    <property type="match status" value="1"/>
</dbReference>
<dbReference type="Gene3D" id="2.20.100.10">
    <property type="entry name" value="Thrombospondin type-1 (TSP1) repeat"/>
    <property type="match status" value="1"/>
</dbReference>
<dbReference type="InterPro" id="IPR000884">
    <property type="entry name" value="TSP1_rpt"/>
</dbReference>
<dbReference type="EMBL" id="JAHRIO010046503">
    <property type="protein sequence ID" value="MEQ2173526.1"/>
    <property type="molecule type" value="Genomic_DNA"/>
</dbReference>